<evidence type="ECO:0000313" key="3">
    <source>
        <dbReference type="Proteomes" id="UP000243426"/>
    </source>
</evidence>
<dbReference type="EMBL" id="LT629748">
    <property type="protein sequence ID" value="SDS46287.1"/>
    <property type="molecule type" value="Genomic_DNA"/>
</dbReference>
<name>A0A1H1SE78_9GAMM</name>
<accession>A0A1H1SE78</accession>
<evidence type="ECO:0000313" key="2">
    <source>
        <dbReference type="EMBL" id="SDS46287.1"/>
    </source>
</evidence>
<sequence>MLCVPTLTICASCQFERWSVQDAVTTRERGNHRLGASSAPRPPPCKQPARKRDVDSLPDRSHAPAWERMPGCSASRPSPFVQAASSNAGASRTRLPRGSVGTIVYGGLCAPPLRRASSQLGNETLTHYPIVPTLLRGNACRDALRPYPHHLCKLPVRTLERPGRGYHAGAWEPSFGGGLCVPVPTAV</sequence>
<evidence type="ECO:0000256" key="1">
    <source>
        <dbReference type="SAM" id="MobiDB-lite"/>
    </source>
</evidence>
<organism evidence="2 3">
    <name type="scientific">Halopseudomonas litoralis</name>
    <dbReference type="NCBI Taxonomy" id="797277"/>
    <lineage>
        <taxon>Bacteria</taxon>
        <taxon>Pseudomonadati</taxon>
        <taxon>Pseudomonadota</taxon>
        <taxon>Gammaproteobacteria</taxon>
        <taxon>Pseudomonadales</taxon>
        <taxon>Pseudomonadaceae</taxon>
        <taxon>Halopseudomonas</taxon>
    </lineage>
</organism>
<dbReference type="Proteomes" id="UP000243426">
    <property type="component" value="Chromosome I"/>
</dbReference>
<protein>
    <submittedName>
        <fullName evidence="2">Uncharacterized protein</fullName>
    </submittedName>
</protein>
<feature type="compositionally biased region" description="Basic and acidic residues" evidence="1">
    <location>
        <begin position="50"/>
        <end position="62"/>
    </location>
</feature>
<dbReference type="STRING" id="797277.SAMN05216198_2008"/>
<proteinExistence type="predicted"/>
<dbReference type="AlphaFoldDB" id="A0A1H1SE78"/>
<reference evidence="3" key="1">
    <citation type="submission" date="2016-10" db="EMBL/GenBank/DDBJ databases">
        <authorList>
            <person name="Varghese N."/>
            <person name="Submissions S."/>
        </authorList>
    </citation>
    <scope>NUCLEOTIDE SEQUENCE [LARGE SCALE GENOMIC DNA]</scope>
    <source>
        <strain evidence="3">2SM5</strain>
    </source>
</reference>
<feature type="region of interest" description="Disordered" evidence="1">
    <location>
        <begin position="29"/>
        <end position="95"/>
    </location>
</feature>
<keyword evidence="3" id="KW-1185">Reference proteome</keyword>
<gene>
    <name evidence="2" type="ORF">SAMN05216198_2008</name>
</gene>